<reference evidence="5 6" key="1">
    <citation type="submission" date="2016-10" db="EMBL/GenBank/DDBJ databases">
        <authorList>
            <person name="Varghese N."/>
            <person name="Submissions S."/>
        </authorList>
    </citation>
    <scope>NUCLEOTIDE SEQUENCE [LARGE SCALE GENOMIC DNA]</scope>
    <source>
        <strain evidence="5 6">DSM 9169</strain>
    </source>
</reference>
<evidence type="ECO:0000313" key="5">
    <source>
        <dbReference type="EMBL" id="SDT85535.1"/>
    </source>
</evidence>
<dbReference type="Proteomes" id="UP000198976">
    <property type="component" value="Chromosome I"/>
</dbReference>
<keyword evidence="2" id="KW-0732">Signal</keyword>
<dbReference type="Gene3D" id="3.40.710.10">
    <property type="entry name" value="DD-peptidase/beta-lactamase superfamily"/>
    <property type="match status" value="1"/>
</dbReference>
<dbReference type="InterPro" id="IPR050515">
    <property type="entry name" value="Beta-lactam/transpept"/>
</dbReference>
<dbReference type="PANTHER" id="PTHR30627">
    <property type="entry name" value="PEPTIDOGLYCAN D,D-TRANSPEPTIDASE"/>
    <property type="match status" value="1"/>
</dbReference>
<sequence>MNTQIRRLFLLMLVMFAALACAATSIQFFQAPSLNADGRNTRTILHAAEIDRGPIIVGGDAVASSSKEEGSARFQRYYSQGPLYAHVTGYFSSVFSQASGIERASEDVLDGRSDALLMHRIRTLFTGSERQGGGVVLTLNEQMQQVAAEALGARKGAVVALDPKTGAVLALYSSPSYDPNPLASFDAQTVQNAYDALVADPAQPLTNRAIAGNRYAPGSAFKILTAAALLENGMTPDTPVDSPVETPLPESTTTVSNIESTTCGNGKPALREAFARSCNTSFVIASQQLPDTALADMAERFQFGTELSIPLTVTPSRYPEDANAPERALTSIGQFDVQVTPMQMAMVAAAVGNHGVMMKPQLIREIVDADLQSTQQMTPTRLAEPISAGVASQLTSMMVSTVNEPYGTGGLMALSNWQVAAKTGTAETGDGSGKANAWAVAFAPADDPQIAIAVLVEGDDEQPVPHGGDTAGPIARAVLEAGLQ</sequence>
<dbReference type="Pfam" id="PF00905">
    <property type="entry name" value="Transpeptidase"/>
    <property type="match status" value="1"/>
</dbReference>
<feature type="signal peptide" evidence="2">
    <location>
        <begin position="1"/>
        <end position="22"/>
    </location>
</feature>
<accession>A0ABY0V4S0</accession>
<dbReference type="InterPro" id="IPR001460">
    <property type="entry name" value="PCN-bd_Tpept"/>
</dbReference>
<dbReference type="SUPFAM" id="SSF56519">
    <property type="entry name" value="Penicillin binding protein dimerisation domain"/>
    <property type="match status" value="1"/>
</dbReference>
<evidence type="ECO:0000259" key="4">
    <source>
        <dbReference type="Pfam" id="PF21922"/>
    </source>
</evidence>
<evidence type="ECO:0000259" key="3">
    <source>
        <dbReference type="Pfam" id="PF00905"/>
    </source>
</evidence>
<gene>
    <name evidence="5" type="ORF">SAMN04489714_0091</name>
</gene>
<feature type="domain" description="Penicillin-binding protein transpeptidase" evidence="3">
    <location>
        <begin position="156"/>
        <end position="480"/>
    </location>
</feature>
<dbReference type="InterPro" id="IPR012338">
    <property type="entry name" value="Beta-lactam/transpept-like"/>
</dbReference>
<feature type="domain" description="Penicillin binding protein A dimerisation" evidence="4">
    <location>
        <begin position="52"/>
        <end position="135"/>
    </location>
</feature>
<dbReference type="PANTHER" id="PTHR30627:SF24">
    <property type="entry name" value="PENICILLIN-BINDING PROTEIN 4B"/>
    <property type="match status" value="1"/>
</dbReference>
<keyword evidence="6" id="KW-1185">Reference proteome</keyword>
<dbReference type="SUPFAM" id="SSF56601">
    <property type="entry name" value="beta-lactamase/transpeptidase-like"/>
    <property type="match status" value="1"/>
</dbReference>
<dbReference type="Gene3D" id="3.90.1310.10">
    <property type="entry name" value="Penicillin-binding protein 2a (Domain 2)"/>
    <property type="match status" value="1"/>
</dbReference>
<dbReference type="InterPro" id="IPR054120">
    <property type="entry name" value="PBPA_dimer"/>
</dbReference>
<protein>
    <submittedName>
        <fullName evidence="5">Cell elongation-specific peptidoglycan D,D-transpeptidase</fullName>
    </submittedName>
</protein>
<evidence type="ECO:0000313" key="6">
    <source>
        <dbReference type="Proteomes" id="UP000198976"/>
    </source>
</evidence>
<name>A0ABY0V4S0_9ACTO</name>
<dbReference type="RefSeq" id="WP_092648065.1">
    <property type="nucleotide sequence ID" value="NZ_LT629792.1"/>
</dbReference>
<dbReference type="Pfam" id="PF21922">
    <property type="entry name" value="PBP_dimer_2"/>
    <property type="match status" value="1"/>
</dbReference>
<evidence type="ECO:0000256" key="2">
    <source>
        <dbReference type="SAM" id="SignalP"/>
    </source>
</evidence>
<dbReference type="EMBL" id="LT629792">
    <property type="protein sequence ID" value="SDT85535.1"/>
    <property type="molecule type" value="Genomic_DNA"/>
</dbReference>
<proteinExistence type="predicted"/>
<feature type="region of interest" description="Disordered" evidence="1">
    <location>
        <begin position="237"/>
        <end position="262"/>
    </location>
</feature>
<feature type="chain" id="PRO_5045817014" evidence="2">
    <location>
        <begin position="23"/>
        <end position="484"/>
    </location>
</feature>
<feature type="compositionally biased region" description="Polar residues" evidence="1">
    <location>
        <begin position="249"/>
        <end position="262"/>
    </location>
</feature>
<organism evidence="5 6">
    <name type="scientific">Schaalia radingae</name>
    <dbReference type="NCBI Taxonomy" id="131110"/>
    <lineage>
        <taxon>Bacteria</taxon>
        <taxon>Bacillati</taxon>
        <taxon>Actinomycetota</taxon>
        <taxon>Actinomycetes</taxon>
        <taxon>Actinomycetales</taxon>
        <taxon>Actinomycetaceae</taxon>
        <taxon>Schaalia</taxon>
    </lineage>
</organism>
<dbReference type="InterPro" id="IPR036138">
    <property type="entry name" value="PBP_dimer_sf"/>
</dbReference>
<dbReference type="PROSITE" id="PS51257">
    <property type="entry name" value="PROKAR_LIPOPROTEIN"/>
    <property type="match status" value="1"/>
</dbReference>
<evidence type="ECO:0000256" key="1">
    <source>
        <dbReference type="SAM" id="MobiDB-lite"/>
    </source>
</evidence>